<dbReference type="EMBL" id="UINC01044002">
    <property type="protein sequence ID" value="SVB48837.1"/>
    <property type="molecule type" value="Genomic_DNA"/>
</dbReference>
<protein>
    <recommendedName>
        <fullName evidence="3">Peptide deformylase</fullName>
    </recommendedName>
</protein>
<dbReference type="SUPFAM" id="SSF56420">
    <property type="entry name" value="Peptide deformylase"/>
    <property type="match status" value="1"/>
</dbReference>
<evidence type="ECO:0008006" key="3">
    <source>
        <dbReference type="Google" id="ProtNLM"/>
    </source>
</evidence>
<dbReference type="InterPro" id="IPR036821">
    <property type="entry name" value="Peptide_deformylase_sf"/>
</dbReference>
<dbReference type="CDD" id="cd00487">
    <property type="entry name" value="Pep_deformylase"/>
    <property type="match status" value="1"/>
</dbReference>
<dbReference type="PIRSF" id="PIRSF004749">
    <property type="entry name" value="Pep_def"/>
    <property type="match status" value="1"/>
</dbReference>
<dbReference type="Pfam" id="PF01327">
    <property type="entry name" value="Pep_deformylase"/>
    <property type="match status" value="1"/>
</dbReference>
<sequence>MELVDKDDKILKTECEEHVLSEDSEKLAYDMIVVMKEHDALGLAAPQVGENTRLMIIGHDDTGFVVCINPEWTVAEDSEDEEFLEGCVSFPDLELKITRPNSIIGRFTNLKGERKSSTFVGVWAQAFQHECDHLNGVTFDTL</sequence>
<dbReference type="InterPro" id="IPR023635">
    <property type="entry name" value="Peptide_deformylase"/>
</dbReference>
<dbReference type="PANTHER" id="PTHR10458">
    <property type="entry name" value="PEPTIDE DEFORMYLASE"/>
    <property type="match status" value="1"/>
</dbReference>
<gene>
    <name evidence="2" type="ORF">METZ01_LOCUS201691</name>
</gene>
<evidence type="ECO:0000313" key="2">
    <source>
        <dbReference type="EMBL" id="SVB48837.1"/>
    </source>
</evidence>
<dbReference type="PANTHER" id="PTHR10458:SF22">
    <property type="entry name" value="PEPTIDE DEFORMYLASE"/>
    <property type="match status" value="1"/>
</dbReference>
<reference evidence="2" key="1">
    <citation type="submission" date="2018-05" db="EMBL/GenBank/DDBJ databases">
        <authorList>
            <person name="Lanie J.A."/>
            <person name="Ng W.-L."/>
            <person name="Kazmierczak K.M."/>
            <person name="Andrzejewski T.M."/>
            <person name="Davidsen T.M."/>
            <person name="Wayne K.J."/>
            <person name="Tettelin H."/>
            <person name="Glass J.I."/>
            <person name="Rusch D."/>
            <person name="Podicherti R."/>
            <person name="Tsui H.-C.T."/>
            <person name="Winkler M.E."/>
        </authorList>
    </citation>
    <scope>NUCLEOTIDE SEQUENCE</scope>
</reference>
<organism evidence="2">
    <name type="scientific">marine metagenome</name>
    <dbReference type="NCBI Taxonomy" id="408172"/>
    <lineage>
        <taxon>unclassified sequences</taxon>
        <taxon>metagenomes</taxon>
        <taxon>ecological metagenomes</taxon>
    </lineage>
</organism>
<dbReference type="Gene3D" id="3.90.45.10">
    <property type="entry name" value="Peptide deformylase"/>
    <property type="match status" value="1"/>
</dbReference>
<name>A0A382EG39_9ZZZZ</name>
<comment type="similarity">
    <text evidence="1">Belongs to the polypeptide deformylase family.</text>
</comment>
<evidence type="ECO:0000256" key="1">
    <source>
        <dbReference type="ARBA" id="ARBA00010759"/>
    </source>
</evidence>
<dbReference type="GO" id="GO:0042586">
    <property type="term" value="F:peptide deformylase activity"/>
    <property type="evidence" value="ECO:0007669"/>
    <property type="project" value="InterPro"/>
</dbReference>
<dbReference type="AlphaFoldDB" id="A0A382EG39"/>
<proteinExistence type="inferred from homology"/>
<accession>A0A382EG39</accession>
<dbReference type="PRINTS" id="PR01576">
    <property type="entry name" value="PDEFORMYLASE"/>
</dbReference>